<reference evidence="1" key="2">
    <citation type="submission" date="2022-10" db="EMBL/GenBank/DDBJ databases">
        <authorList>
            <person name="Trinh H.N."/>
        </authorList>
    </citation>
    <scope>NUCLEOTIDE SEQUENCE</scope>
    <source>
        <strain evidence="1">RN2-1</strain>
    </source>
</reference>
<dbReference type="RefSeq" id="WP_264715712.1">
    <property type="nucleotide sequence ID" value="NZ_JAPDNT010000025.1"/>
</dbReference>
<dbReference type="Pfam" id="PF08798">
    <property type="entry name" value="CRISPR_assoc"/>
    <property type="match status" value="1"/>
</dbReference>
<dbReference type="SUPFAM" id="SSF117987">
    <property type="entry name" value="CRISPR-associated protein"/>
    <property type="match status" value="1"/>
</dbReference>
<dbReference type="Gene3D" id="3.30.70.1200">
    <property type="entry name" value="Crispr-associated protein, domain 1"/>
    <property type="match status" value="1"/>
</dbReference>
<comment type="caution">
    <text evidence="1">The sequence shown here is derived from an EMBL/GenBank/DDBJ whole genome shotgun (WGS) entry which is preliminary data.</text>
</comment>
<dbReference type="CDD" id="cd09727">
    <property type="entry name" value="Cas6_I-E"/>
    <property type="match status" value="1"/>
</dbReference>
<evidence type="ECO:0000313" key="2">
    <source>
        <dbReference type="Proteomes" id="UP001165679"/>
    </source>
</evidence>
<gene>
    <name evidence="1" type="primary">cas6e</name>
    <name evidence="1" type="ORF">OL599_20085</name>
</gene>
<dbReference type="InterPro" id="IPR010179">
    <property type="entry name" value="CRISPR-assoc_prot_Cse3"/>
</dbReference>
<dbReference type="EMBL" id="JAPDNT010000025">
    <property type="protein sequence ID" value="MCW3476872.1"/>
    <property type="molecule type" value="Genomic_DNA"/>
</dbReference>
<reference evidence="1" key="1">
    <citation type="submission" date="2022-09" db="EMBL/GenBank/DDBJ databases">
        <title>Rhodovastum sp. nov. RN2-1 isolated from soil in Seongnam, South Korea.</title>
        <authorList>
            <person name="Le N.T."/>
        </authorList>
    </citation>
    <scope>NUCLEOTIDE SEQUENCE</scope>
    <source>
        <strain evidence="1">RN2-1</strain>
    </source>
</reference>
<keyword evidence="2" id="KW-1185">Reference proteome</keyword>
<protein>
    <submittedName>
        <fullName evidence="1">Type I-E CRISPR-associated protein Cas6/Cse3/CasE</fullName>
    </submittedName>
</protein>
<dbReference type="Proteomes" id="UP001165679">
    <property type="component" value="Unassembled WGS sequence"/>
</dbReference>
<name>A0AA41YQT2_9PROT</name>
<evidence type="ECO:0000313" key="1">
    <source>
        <dbReference type="EMBL" id="MCW3476872.1"/>
    </source>
</evidence>
<dbReference type="AlphaFoldDB" id="A0AA41YQT2"/>
<dbReference type="NCBIfam" id="TIGR01907">
    <property type="entry name" value="casE_Cse3"/>
    <property type="match status" value="1"/>
</dbReference>
<organism evidence="1 2">
    <name type="scientific">Limobrevibacterium gyesilva</name>
    <dbReference type="NCBI Taxonomy" id="2991712"/>
    <lineage>
        <taxon>Bacteria</taxon>
        <taxon>Pseudomonadati</taxon>
        <taxon>Pseudomonadota</taxon>
        <taxon>Alphaproteobacteria</taxon>
        <taxon>Acetobacterales</taxon>
        <taxon>Acetobacteraceae</taxon>
        <taxon>Limobrevibacterium</taxon>
    </lineage>
</organism>
<proteinExistence type="predicted"/>
<sequence length="227" mass="24395">MTGMFLSRARLRPDSSVQAIAPLLLPEDGHARLGAAHRLVWSLMSDGPGRTRDFLWREEQPGAFLILAPRPAQADGALFDVESKPWAPGLRRGDRLGFLLRANPTVARSPAPGVRGKRHDVVMDALHGMPREERAGARRAAIVTAGAEWLARQGTRAGFALETDLLRIDGYDTVRIPRGGSVCAEFGVLAFEGVLTVTEPAALVAAVTCGLGRARAFGCGLMLLRRA</sequence>
<dbReference type="SMART" id="SM01101">
    <property type="entry name" value="CRISPR_assoc"/>
    <property type="match status" value="1"/>
</dbReference>
<dbReference type="Gene3D" id="3.30.70.1210">
    <property type="entry name" value="Crispr-associated protein, domain 2"/>
    <property type="match status" value="1"/>
</dbReference>
<accession>A0AA41YQT2</accession>